<accession>A0A8B6M373</accession>
<protein>
    <submittedName>
        <fullName evidence="1">Uncharacterized protein</fullName>
    </submittedName>
</protein>
<organism evidence="1 2">
    <name type="scientific">Methylocella tundrae</name>
    <dbReference type="NCBI Taxonomy" id="227605"/>
    <lineage>
        <taxon>Bacteria</taxon>
        <taxon>Pseudomonadati</taxon>
        <taxon>Pseudomonadota</taxon>
        <taxon>Alphaproteobacteria</taxon>
        <taxon>Hyphomicrobiales</taxon>
        <taxon>Beijerinckiaceae</taxon>
        <taxon>Methylocella</taxon>
    </lineage>
</organism>
<gene>
    <name evidence="1" type="ORF">MPC4_170018</name>
</gene>
<dbReference type="AlphaFoldDB" id="A0A8B6M373"/>
<reference evidence="1 2" key="1">
    <citation type="submission" date="2019-05" db="EMBL/GenBank/DDBJ databases">
        <authorList>
            <person name="Farhan Ul Haque M."/>
        </authorList>
    </citation>
    <scope>NUCLEOTIDE SEQUENCE [LARGE SCALE GENOMIC DNA]</scope>
    <source>
        <strain evidence="1">2</strain>
    </source>
</reference>
<dbReference type="EMBL" id="CABFMQ020000073">
    <property type="protein sequence ID" value="VTZ49487.1"/>
    <property type="molecule type" value="Genomic_DNA"/>
</dbReference>
<comment type="caution">
    <text evidence="1">The sequence shown here is derived from an EMBL/GenBank/DDBJ whole genome shotgun (WGS) entry which is preliminary data.</text>
</comment>
<keyword evidence="2" id="KW-1185">Reference proteome</keyword>
<name>A0A8B6M373_METTU</name>
<sequence length="70" mass="7537">MTDEDIADTIAKSLDPLLIGKQKADILRAFGFIISSMSLDCPCTNIDENLSDVRAAAEGHFALNAKQALQ</sequence>
<dbReference type="Proteomes" id="UP000485880">
    <property type="component" value="Unassembled WGS sequence"/>
</dbReference>
<proteinExistence type="predicted"/>
<dbReference type="RefSeq" id="WP_174511816.1">
    <property type="nucleotide sequence ID" value="NZ_CABFMQ020000073.1"/>
</dbReference>
<evidence type="ECO:0000313" key="1">
    <source>
        <dbReference type="EMBL" id="VTZ49487.1"/>
    </source>
</evidence>
<evidence type="ECO:0000313" key="2">
    <source>
        <dbReference type="Proteomes" id="UP000485880"/>
    </source>
</evidence>